<dbReference type="InterPro" id="IPR036282">
    <property type="entry name" value="Glutathione-S-Trfase_C_sf"/>
</dbReference>
<proteinExistence type="predicted"/>
<protein>
    <recommendedName>
        <fullName evidence="1">Glutathione S-transferase C-terminal domain-containing protein</fullName>
    </recommendedName>
</protein>
<dbReference type="KEGG" id="bgt:106058777"/>
<dbReference type="InterPro" id="IPR004046">
    <property type="entry name" value="GST_C"/>
</dbReference>
<reference evidence="2" key="1">
    <citation type="submission" date="2020-05" db="UniProtKB">
        <authorList>
            <consortium name="EnsemblMetazoa"/>
        </authorList>
    </citation>
    <scope>IDENTIFICATION</scope>
    <source>
        <strain evidence="2">BB02</strain>
    </source>
</reference>
<dbReference type="AlphaFoldDB" id="A0A2C9LV09"/>
<gene>
    <name evidence="2" type="primary">106058777</name>
</gene>
<evidence type="ECO:0000313" key="2">
    <source>
        <dbReference type="EnsemblMetazoa" id="BGLB035271-PA"/>
    </source>
</evidence>
<feature type="domain" description="Glutathione S-transferase C-terminal" evidence="1">
    <location>
        <begin position="40"/>
        <end position="74"/>
    </location>
</feature>
<sequence>MACLNASDYKSFYGESNLDALRIDEIVQLTQEIMNAAYTAELIRELQEKQFPRYLGYYEKLLKDSGTSYFVGNS</sequence>
<evidence type="ECO:0000313" key="3">
    <source>
        <dbReference type="Proteomes" id="UP000076420"/>
    </source>
</evidence>
<dbReference type="Proteomes" id="UP000076420">
    <property type="component" value="Unassembled WGS sequence"/>
</dbReference>
<dbReference type="EnsemblMetazoa" id="BGLB035271-RA">
    <property type="protein sequence ID" value="BGLB035271-PA"/>
    <property type="gene ID" value="BGLB035271"/>
</dbReference>
<accession>A0A2C9LV09</accession>
<dbReference type="Pfam" id="PF14497">
    <property type="entry name" value="GST_C_3"/>
    <property type="match status" value="1"/>
</dbReference>
<name>A0A2C9LV09_BIOGL</name>
<dbReference type="VEuPathDB" id="VectorBase:BGLB035271"/>
<organism evidence="2 3">
    <name type="scientific">Biomphalaria glabrata</name>
    <name type="common">Bloodfluke planorb</name>
    <name type="synonym">Freshwater snail</name>
    <dbReference type="NCBI Taxonomy" id="6526"/>
    <lineage>
        <taxon>Eukaryota</taxon>
        <taxon>Metazoa</taxon>
        <taxon>Spiralia</taxon>
        <taxon>Lophotrochozoa</taxon>
        <taxon>Mollusca</taxon>
        <taxon>Gastropoda</taxon>
        <taxon>Heterobranchia</taxon>
        <taxon>Euthyneura</taxon>
        <taxon>Panpulmonata</taxon>
        <taxon>Hygrophila</taxon>
        <taxon>Lymnaeoidea</taxon>
        <taxon>Planorbidae</taxon>
        <taxon>Biomphalaria</taxon>
    </lineage>
</organism>
<dbReference type="Gene3D" id="1.20.1050.10">
    <property type="match status" value="1"/>
</dbReference>
<evidence type="ECO:0000259" key="1">
    <source>
        <dbReference type="Pfam" id="PF14497"/>
    </source>
</evidence>
<dbReference type="SUPFAM" id="SSF47616">
    <property type="entry name" value="GST C-terminal domain-like"/>
    <property type="match status" value="1"/>
</dbReference>